<dbReference type="GO" id="GO:0005634">
    <property type="term" value="C:nucleus"/>
    <property type="evidence" value="ECO:0007669"/>
    <property type="project" value="TreeGrafter"/>
</dbReference>
<protein>
    <recommendedName>
        <fullName evidence="5">HTH myb-type domain-containing protein</fullName>
    </recommendedName>
</protein>
<keyword evidence="3" id="KW-0539">Nucleus</keyword>
<dbReference type="Pfam" id="PF00249">
    <property type="entry name" value="Myb_DNA-binding"/>
    <property type="match status" value="1"/>
</dbReference>
<keyword evidence="1" id="KW-0805">Transcription regulation</keyword>
<keyword evidence="7" id="KW-1185">Reference proteome</keyword>
<accession>A0A5B8MGD7</accession>
<dbReference type="InterPro" id="IPR009057">
    <property type="entry name" value="Homeodomain-like_sf"/>
</dbReference>
<evidence type="ECO:0000313" key="7">
    <source>
        <dbReference type="Proteomes" id="UP000316726"/>
    </source>
</evidence>
<dbReference type="PANTHER" id="PTHR31442:SF29">
    <property type="entry name" value="HOMEODOMAIN-LIKE SUPERFAMILY PROTEIN"/>
    <property type="match status" value="1"/>
</dbReference>
<dbReference type="Gene3D" id="1.10.10.60">
    <property type="entry name" value="Homeodomain-like"/>
    <property type="match status" value="1"/>
</dbReference>
<dbReference type="SUPFAM" id="SSF46689">
    <property type="entry name" value="Homeodomain-like"/>
    <property type="match status" value="1"/>
</dbReference>
<evidence type="ECO:0000313" key="6">
    <source>
        <dbReference type="EMBL" id="QDZ19401.1"/>
    </source>
</evidence>
<reference evidence="6 7" key="1">
    <citation type="submission" date="2018-07" db="EMBL/GenBank/DDBJ databases">
        <title>The complete nuclear genome of the prasinophyte Chloropicon primus (CCMP1205).</title>
        <authorList>
            <person name="Pombert J.-F."/>
            <person name="Otis C."/>
            <person name="Turmel M."/>
            <person name="Lemieux C."/>
        </authorList>
    </citation>
    <scope>NUCLEOTIDE SEQUENCE [LARGE SCALE GENOMIC DNA]</scope>
    <source>
        <strain evidence="6 7">CCMP1205</strain>
    </source>
</reference>
<dbReference type="PANTHER" id="PTHR31442">
    <property type="entry name" value="HOMEODOMAIN-LIKE SUPERFAMILY PROTEIN-RELATED"/>
    <property type="match status" value="1"/>
</dbReference>
<dbReference type="EMBL" id="CP031035">
    <property type="protein sequence ID" value="QDZ19401.1"/>
    <property type="molecule type" value="Genomic_DNA"/>
</dbReference>
<sequence>MMQQPLLRPGQNVMPTVLQECFDIKPVKCDQASISLQANLQAQMLSQSQLHAHAQMMNMMSHSLVHTHSLGQTMSQQTRPHRPREEDEDASMQMAMKRPRLIWTRQLHERFVEAVNKMGVDQAVPKAIMQSMNVKGITRENVASHLQKYRAQLKKRSAEAAAAAAGNKVEAKT</sequence>
<dbReference type="GO" id="GO:0003677">
    <property type="term" value="F:DNA binding"/>
    <property type="evidence" value="ECO:0007669"/>
    <property type="project" value="InterPro"/>
</dbReference>
<dbReference type="Proteomes" id="UP000316726">
    <property type="component" value="Chromosome 2"/>
</dbReference>
<dbReference type="InterPro" id="IPR044841">
    <property type="entry name" value="LUX/BOA-like"/>
</dbReference>
<organism evidence="6 7">
    <name type="scientific">Chloropicon primus</name>
    <dbReference type="NCBI Taxonomy" id="1764295"/>
    <lineage>
        <taxon>Eukaryota</taxon>
        <taxon>Viridiplantae</taxon>
        <taxon>Chlorophyta</taxon>
        <taxon>Chloropicophyceae</taxon>
        <taxon>Chloropicales</taxon>
        <taxon>Chloropicaceae</taxon>
        <taxon>Chloropicon</taxon>
    </lineage>
</organism>
<evidence type="ECO:0000256" key="1">
    <source>
        <dbReference type="ARBA" id="ARBA00023015"/>
    </source>
</evidence>
<feature type="region of interest" description="Disordered" evidence="4">
    <location>
        <begin position="73"/>
        <end position="92"/>
    </location>
</feature>
<evidence type="ECO:0000256" key="2">
    <source>
        <dbReference type="ARBA" id="ARBA00023163"/>
    </source>
</evidence>
<gene>
    <name evidence="6" type="ORF">A3770_02p19190</name>
</gene>
<dbReference type="FunFam" id="1.10.10.60:FF:000007">
    <property type="entry name" value="Two-component response regulator"/>
    <property type="match status" value="1"/>
</dbReference>
<dbReference type="NCBIfam" id="TIGR01557">
    <property type="entry name" value="myb_SHAQKYF"/>
    <property type="match status" value="1"/>
</dbReference>
<dbReference type="InterPro" id="IPR017930">
    <property type="entry name" value="Myb_dom"/>
</dbReference>
<evidence type="ECO:0000259" key="5">
    <source>
        <dbReference type="PROSITE" id="PS51294"/>
    </source>
</evidence>
<evidence type="ECO:0000256" key="4">
    <source>
        <dbReference type="SAM" id="MobiDB-lite"/>
    </source>
</evidence>
<dbReference type="STRING" id="1764295.A0A5B8MGD7"/>
<proteinExistence type="predicted"/>
<dbReference type="InterPro" id="IPR006447">
    <property type="entry name" value="Myb_dom_plants"/>
</dbReference>
<keyword evidence="2" id="KW-0804">Transcription</keyword>
<feature type="domain" description="HTH myb-type" evidence="5">
    <location>
        <begin position="103"/>
        <end position="154"/>
    </location>
</feature>
<dbReference type="PROSITE" id="PS51294">
    <property type="entry name" value="HTH_MYB"/>
    <property type="match status" value="1"/>
</dbReference>
<dbReference type="InterPro" id="IPR001005">
    <property type="entry name" value="SANT/Myb"/>
</dbReference>
<dbReference type="GO" id="GO:0003700">
    <property type="term" value="F:DNA-binding transcription factor activity"/>
    <property type="evidence" value="ECO:0007669"/>
    <property type="project" value="InterPro"/>
</dbReference>
<evidence type="ECO:0000256" key="3">
    <source>
        <dbReference type="ARBA" id="ARBA00023242"/>
    </source>
</evidence>
<dbReference type="AlphaFoldDB" id="A0A5B8MGD7"/>
<dbReference type="OrthoDB" id="60033at2759"/>
<name>A0A5B8MGD7_9CHLO</name>